<name>A0A8H6VPU8_9AGAR</name>
<evidence type="ECO:0000313" key="2">
    <source>
        <dbReference type="EMBL" id="KAF7289274.1"/>
    </source>
</evidence>
<comment type="caution">
    <text evidence="2">The sequence shown here is derived from an EMBL/GenBank/DDBJ whole genome shotgun (WGS) entry which is preliminary data.</text>
</comment>
<dbReference type="RefSeq" id="XP_037213305.1">
    <property type="nucleotide sequence ID" value="XM_037370304.1"/>
</dbReference>
<feature type="compositionally biased region" description="Polar residues" evidence="1">
    <location>
        <begin position="42"/>
        <end position="66"/>
    </location>
</feature>
<keyword evidence="3" id="KW-1185">Reference proteome</keyword>
<gene>
    <name evidence="2" type="ORF">MIND_01389000</name>
</gene>
<feature type="compositionally biased region" description="Polar residues" evidence="1">
    <location>
        <begin position="141"/>
        <end position="156"/>
    </location>
</feature>
<accession>A0A8H6VPU8</accession>
<organism evidence="2 3">
    <name type="scientific">Mycena indigotica</name>
    <dbReference type="NCBI Taxonomy" id="2126181"/>
    <lineage>
        <taxon>Eukaryota</taxon>
        <taxon>Fungi</taxon>
        <taxon>Dikarya</taxon>
        <taxon>Basidiomycota</taxon>
        <taxon>Agaricomycotina</taxon>
        <taxon>Agaricomycetes</taxon>
        <taxon>Agaricomycetidae</taxon>
        <taxon>Agaricales</taxon>
        <taxon>Marasmiineae</taxon>
        <taxon>Mycenaceae</taxon>
        <taxon>Mycena</taxon>
    </lineage>
</organism>
<dbReference type="Proteomes" id="UP000636479">
    <property type="component" value="Unassembled WGS sequence"/>
</dbReference>
<evidence type="ECO:0000313" key="3">
    <source>
        <dbReference type="Proteomes" id="UP000636479"/>
    </source>
</evidence>
<feature type="compositionally biased region" description="Polar residues" evidence="1">
    <location>
        <begin position="92"/>
        <end position="109"/>
    </location>
</feature>
<proteinExistence type="predicted"/>
<sequence length="339" mass="36747">MRRLPADVTASLNSLVGPLMALLQPTPSFVTRDPESRHFAHSTPNVSNQPPQTRSQDPGPSGQTSRPLEAPQPAPNSSGLAYEHTSVGGVLNGTNDTQPRTSAQTSRRASPSGHATRFHPQTPSRFVATPTPVARHPPPSNTSIQAVALNASSPNGDPQILLSPHAPSGEVNPNAYDHPSNIPSAEHRPHNHPGQPPRDHVSCTCGTPHPHANPNNANCPPDTGRGFFDAAQLQALNNIAQSTATSAQVQGAMMAMMQTQMQMQAQTQWQNQWNQYWWHMWHMGARAWQAANPNPNPQLQPQPQPQEHWYGGPWLRHGLYTEEQLNRIAGARAPAVVAA</sequence>
<protein>
    <submittedName>
        <fullName evidence="2">Uncharacterized protein</fullName>
    </submittedName>
</protein>
<dbReference type="AlphaFoldDB" id="A0A8H6VPU8"/>
<reference evidence="2" key="1">
    <citation type="submission" date="2020-05" db="EMBL/GenBank/DDBJ databases">
        <title>Mycena genomes resolve the evolution of fungal bioluminescence.</title>
        <authorList>
            <person name="Tsai I.J."/>
        </authorList>
    </citation>
    <scope>NUCLEOTIDE SEQUENCE</scope>
    <source>
        <strain evidence="2">171206Taipei</strain>
    </source>
</reference>
<dbReference type="EMBL" id="JACAZF010000017">
    <property type="protein sequence ID" value="KAF7289274.1"/>
    <property type="molecule type" value="Genomic_DNA"/>
</dbReference>
<dbReference type="GeneID" id="59352820"/>
<feature type="region of interest" description="Disordered" evidence="1">
    <location>
        <begin position="28"/>
        <end position="208"/>
    </location>
</feature>
<evidence type="ECO:0000256" key="1">
    <source>
        <dbReference type="SAM" id="MobiDB-lite"/>
    </source>
</evidence>